<dbReference type="InterPro" id="IPR044087">
    <property type="entry name" value="NahD-like"/>
</dbReference>
<dbReference type="GO" id="GO:0004364">
    <property type="term" value="F:glutathione transferase activity"/>
    <property type="evidence" value="ECO:0007669"/>
    <property type="project" value="TreeGrafter"/>
</dbReference>
<dbReference type="GO" id="GO:1901170">
    <property type="term" value="P:naphthalene catabolic process"/>
    <property type="evidence" value="ECO:0007669"/>
    <property type="project" value="InterPro"/>
</dbReference>
<dbReference type="PANTHER" id="PTHR42943:SF2">
    <property type="entry name" value="GLUTATHIONE S-TRANSFERASE KAPPA 1"/>
    <property type="match status" value="1"/>
</dbReference>
<dbReference type="InterPro" id="IPR014440">
    <property type="entry name" value="HCCAis_GSTk"/>
</dbReference>
<dbReference type="GO" id="GO:0006749">
    <property type="term" value="P:glutathione metabolic process"/>
    <property type="evidence" value="ECO:0007669"/>
    <property type="project" value="TreeGrafter"/>
</dbReference>
<comment type="caution">
    <text evidence="4">The sequence shown here is derived from an EMBL/GenBank/DDBJ whole genome shotgun (WGS) entry which is preliminary data.</text>
</comment>
<dbReference type="SUPFAM" id="SSF52833">
    <property type="entry name" value="Thioredoxin-like"/>
    <property type="match status" value="1"/>
</dbReference>
<accession>A0A5C7EME4</accession>
<feature type="active site" description="Nucleophile" evidence="2">
    <location>
        <position position="13"/>
    </location>
</feature>
<evidence type="ECO:0000313" key="5">
    <source>
        <dbReference type="Proteomes" id="UP000321201"/>
    </source>
</evidence>
<dbReference type="RefSeq" id="WP_147799122.1">
    <property type="nucleotide sequence ID" value="NZ_VPFL01000005.1"/>
</dbReference>
<dbReference type="InterPro" id="IPR001853">
    <property type="entry name" value="DSBA-like_thioredoxin_dom"/>
</dbReference>
<dbReference type="AlphaFoldDB" id="A0A5C7EME4"/>
<protein>
    <recommendedName>
        <fullName evidence="1">2-hydroxychromene-2-carboxylate isomerase</fullName>
        <ecNumber evidence="1">5.99.1.4</ecNumber>
    </recommendedName>
</protein>
<comment type="catalytic activity">
    <reaction evidence="1">
        <text>2-hydroxychromene-2-carboxylate = (3E)-4-(2-hydroxyphenyl)-2-oxobut-3-enoate</text>
        <dbReference type="Rhea" id="RHEA:27401"/>
        <dbReference type="ChEBI" id="CHEBI:59350"/>
        <dbReference type="ChEBI" id="CHEBI:59353"/>
        <dbReference type="EC" id="5.99.1.4"/>
    </reaction>
</comment>
<dbReference type="InterPro" id="IPR051924">
    <property type="entry name" value="GST_Kappa/NadH"/>
</dbReference>
<dbReference type="CDD" id="cd03022">
    <property type="entry name" value="DsbA_HCCA_Iso"/>
    <property type="match status" value="1"/>
</dbReference>
<keyword evidence="5" id="KW-1185">Reference proteome</keyword>
<gene>
    <name evidence="4" type="ORF">FR698_05220</name>
</gene>
<evidence type="ECO:0000313" key="4">
    <source>
        <dbReference type="EMBL" id="TXF12630.1"/>
    </source>
</evidence>
<dbReference type="OrthoDB" id="5244108at2"/>
<reference evidence="4 5" key="1">
    <citation type="submission" date="2019-08" db="EMBL/GenBank/DDBJ databases">
        <title>Pelomicrobium methylotrophicum gen. nov., sp. nov. a moderately thermophilic, facultatively anaerobic, lithoautotrophic and methylotrophic bacterium isolated from a terrestrial mud volcano.</title>
        <authorList>
            <person name="Slobodkina G.B."/>
            <person name="Merkel A.Y."/>
            <person name="Slobodkin A.I."/>
        </authorList>
    </citation>
    <scope>NUCLEOTIDE SEQUENCE [LARGE SCALE GENOMIC DNA]</scope>
    <source>
        <strain evidence="4 5">SM250</strain>
    </source>
</reference>
<evidence type="ECO:0000259" key="3">
    <source>
        <dbReference type="Pfam" id="PF01323"/>
    </source>
</evidence>
<dbReference type="InParanoid" id="A0A5C7EME4"/>
<keyword evidence="1 4" id="KW-0413">Isomerase</keyword>
<organism evidence="4 5">
    <name type="scientific">Pelomicrobium methylotrophicum</name>
    <dbReference type="NCBI Taxonomy" id="2602750"/>
    <lineage>
        <taxon>Bacteria</taxon>
        <taxon>Pseudomonadati</taxon>
        <taxon>Pseudomonadota</taxon>
        <taxon>Hydrogenophilia</taxon>
        <taxon>Hydrogenophilia incertae sedis</taxon>
        <taxon>Pelomicrobium</taxon>
    </lineage>
</organism>
<dbReference type="EMBL" id="VPFL01000005">
    <property type="protein sequence ID" value="TXF12630.1"/>
    <property type="molecule type" value="Genomic_DNA"/>
</dbReference>
<dbReference type="Gene3D" id="3.40.30.10">
    <property type="entry name" value="Glutaredoxin"/>
    <property type="match status" value="1"/>
</dbReference>
<feature type="domain" description="DSBA-like thioredoxin" evidence="3">
    <location>
        <begin position="5"/>
        <end position="195"/>
    </location>
</feature>
<dbReference type="InterPro" id="IPR036249">
    <property type="entry name" value="Thioredoxin-like_sf"/>
</dbReference>
<dbReference type="GO" id="GO:0004602">
    <property type="term" value="F:glutathione peroxidase activity"/>
    <property type="evidence" value="ECO:0007669"/>
    <property type="project" value="TreeGrafter"/>
</dbReference>
<dbReference type="Pfam" id="PF01323">
    <property type="entry name" value="DSBA"/>
    <property type="match status" value="1"/>
</dbReference>
<comment type="similarity">
    <text evidence="1">Belongs to the GST superfamily. NadH family.</text>
</comment>
<dbReference type="PANTHER" id="PTHR42943">
    <property type="entry name" value="GLUTATHIONE S-TRANSFERASE KAPPA"/>
    <property type="match status" value="1"/>
</dbReference>
<name>A0A5C7EME4_9PROT</name>
<proteinExistence type="inferred from homology"/>
<dbReference type="Proteomes" id="UP000321201">
    <property type="component" value="Unassembled WGS sequence"/>
</dbReference>
<dbReference type="GO" id="GO:0018845">
    <property type="term" value="F:2-hydroxychromene-2-carboxylate isomerase activity"/>
    <property type="evidence" value="ECO:0007669"/>
    <property type="project" value="UniProtKB-UniRule"/>
</dbReference>
<dbReference type="PIRSF" id="PIRSF006386">
    <property type="entry name" value="HCCAis_GSTk"/>
    <property type="match status" value="1"/>
</dbReference>
<sequence>MTAPIDFYFDFSSPYGYFGSCRIEALAAKYDREVVWRPILLGAVFKLTGGQPLPTIPLKSDYAHRDILRCARYYGIPFRIPSRFPVATQAPARAIYWVWDRDPPRAKALAAALLRAYFVDDRDISSPEVTAETAATVGIEREALLAALQEPAVKERLRTETDAAIARGVFGSPFFIVDDEPFWGADRMDQLEHWLKTGGW</sequence>
<evidence type="ECO:0000256" key="1">
    <source>
        <dbReference type="PIRNR" id="PIRNR006386"/>
    </source>
</evidence>
<dbReference type="EC" id="5.99.1.4" evidence="1"/>
<evidence type="ECO:0000256" key="2">
    <source>
        <dbReference type="PIRSR" id="PIRSR006386-1"/>
    </source>
</evidence>